<name>A0A2S2CZ15_9PROT</name>
<dbReference type="Proteomes" id="UP000245629">
    <property type="component" value="Plasmid unnamed2"/>
</dbReference>
<organism evidence="1 2">
    <name type="scientific">Azospirillum thermophilum</name>
    <dbReference type="NCBI Taxonomy" id="2202148"/>
    <lineage>
        <taxon>Bacteria</taxon>
        <taxon>Pseudomonadati</taxon>
        <taxon>Pseudomonadota</taxon>
        <taxon>Alphaproteobacteria</taxon>
        <taxon>Rhodospirillales</taxon>
        <taxon>Azospirillaceae</taxon>
        <taxon>Azospirillum</taxon>
    </lineage>
</organism>
<keyword evidence="1" id="KW-0614">Plasmid</keyword>
<sequence>MASKILVSACLLGQPVRYNGSARTLLHPVLERWRAEGRLVPVCPELSAGLPVPRPPAEIAAGRTGGAVLSGTARIIDSTGTDVTRPFLAGAEAALATAVREGCRYALLTDGSPSCGSRFIHDGGFSGRTHAGDGVTAALLRRNGIEVFAAEEVGALEARLSQAEQAAPTPPAPT</sequence>
<dbReference type="OrthoDB" id="495783at2"/>
<dbReference type="PANTHER" id="PTHR30087">
    <property type="entry name" value="INNER MEMBRANE PROTEIN"/>
    <property type="match status" value="1"/>
</dbReference>
<dbReference type="EMBL" id="CP029357">
    <property type="protein sequence ID" value="AWK89685.1"/>
    <property type="molecule type" value="Genomic_DNA"/>
</dbReference>
<dbReference type="KEGG" id="azz:DEW08_27250"/>
<dbReference type="AlphaFoldDB" id="A0A2S2CZ15"/>
<dbReference type="RefSeq" id="WP_109333226.1">
    <property type="nucleotide sequence ID" value="NZ_CP029357.1"/>
</dbReference>
<protein>
    <submittedName>
        <fullName evidence="1">DUF523 domain-containing protein</fullName>
    </submittedName>
</protein>
<accession>A0A2S2CZ15</accession>
<reference evidence="2" key="1">
    <citation type="submission" date="2018-05" db="EMBL/GenBank/DDBJ databases">
        <title>Azospirillum thermophila sp. nov., a novel isolated from hot spring.</title>
        <authorList>
            <person name="Zhao Z."/>
        </authorList>
    </citation>
    <scope>NUCLEOTIDE SEQUENCE [LARGE SCALE GENOMIC DNA]</scope>
    <source>
        <strain evidence="2">CFH 70021</strain>
        <plasmid evidence="2">unnamed2</plasmid>
    </source>
</reference>
<geneLocation type="plasmid" evidence="1 2">
    <name>unnamed2</name>
</geneLocation>
<dbReference type="PANTHER" id="PTHR30087:SF1">
    <property type="entry name" value="HYPOTHETICAL CYTOSOLIC PROTEIN"/>
    <property type="match status" value="1"/>
</dbReference>
<keyword evidence="2" id="KW-1185">Reference proteome</keyword>
<dbReference type="InterPro" id="IPR007553">
    <property type="entry name" value="2-thiour_desulf"/>
</dbReference>
<gene>
    <name evidence="1" type="ORF">DEW08_27250</name>
</gene>
<proteinExistence type="predicted"/>
<evidence type="ECO:0000313" key="1">
    <source>
        <dbReference type="EMBL" id="AWK89685.1"/>
    </source>
</evidence>
<dbReference type="Pfam" id="PF04463">
    <property type="entry name" value="2-thiour_desulf"/>
    <property type="match status" value="1"/>
</dbReference>
<evidence type="ECO:0000313" key="2">
    <source>
        <dbReference type="Proteomes" id="UP000245629"/>
    </source>
</evidence>